<keyword evidence="2" id="KW-1185">Reference proteome</keyword>
<gene>
    <name evidence="1" type="ORF">HPB49_012117</name>
</gene>
<dbReference type="EMBL" id="CM023475">
    <property type="protein sequence ID" value="KAH7945539.1"/>
    <property type="molecule type" value="Genomic_DNA"/>
</dbReference>
<accession>A0ACB8CL21</accession>
<evidence type="ECO:0000313" key="1">
    <source>
        <dbReference type="EMBL" id="KAH7945539.1"/>
    </source>
</evidence>
<protein>
    <submittedName>
        <fullName evidence="1">Uncharacterized protein</fullName>
    </submittedName>
</protein>
<reference evidence="1" key="1">
    <citation type="submission" date="2020-05" db="EMBL/GenBank/DDBJ databases">
        <title>Large-scale comparative analyses of tick genomes elucidate their genetic diversity and vector capacities.</title>
        <authorList>
            <person name="Jia N."/>
            <person name="Wang J."/>
            <person name="Shi W."/>
            <person name="Du L."/>
            <person name="Sun Y."/>
            <person name="Zhan W."/>
            <person name="Jiang J."/>
            <person name="Wang Q."/>
            <person name="Zhang B."/>
            <person name="Ji P."/>
            <person name="Sakyi L.B."/>
            <person name="Cui X."/>
            <person name="Yuan T."/>
            <person name="Jiang B."/>
            <person name="Yang W."/>
            <person name="Lam T.T.-Y."/>
            <person name="Chang Q."/>
            <person name="Ding S."/>
            <person name="Wang X."/>
            <person name="Zhu J."/>
            <person name="Ruan X."/>
            <person name="Zhao L."/>
            <person name="Wei J."/>
            <person name="Que T."/>
            <person name="Du C."/>
            <person name="Cheng J."/>
            <person name="Dai P."/>
            <person name="Han X."/>
            <person name="Huang E."/>
            <person name="Gao Y."/>
            <person name="Liu J."/>
            <person name="Shao H."/>
            <person name="Ye R."/>
            <person name="Li L."/>
            <person name="Wei W."/>
            <person name="Wang X."/>
            <person name="Wang C."/>
            <person name="Yang T."/>
            <person name="Huo Q."/>
            <person name="Li W."/>
            <person name="Guo W."/>
            <person name="Chen H."/>
            <person name="Zhou L."/>
            <person name="Ni X."/>
            <person name="Tian J."/>
            <person name="Zhou Y."/>
            <person name="Sheng Y."/>
            <person name="Liu T."/>
            <person name="Pan Y."/>
            <person name="Xia L."/>
            <person name="Li J."/>
            <person name="Zhao F."/>
            <person name="Cao W."/>
        </authorList>
    </citation>
    <scope>NUCLEOTIDE SEQUENCE</scope>
    <source>
        <strain evidence="1">Dsil-2018</strain>
    </source>
</reference>
<sequence length="317" mass="34694">MPCGAIVASILLVALHTDIVPCQLKQLLNSPCVTAVLVIDHRQVTQLFLPALHSAGTLHLAYTVLSLLGLGYHLEHRMGTLRFLGAIFGLTVLINVAFCLMTYIILPNFEEVAGVLAFEMPYKCFIGLTATLIAMKGVYTVTSKRSLPPEWQQNIITRPLPRNIHPVHHENRRAARAKAYDKYSDQAGAFSLDAAGRLHNRSTATFVHRGHLVDCISATGIDITAATEVAGIALAMRNPRAIFVLTDSQAAYRNFARGHSATSHSQYCNRLRPIAKCVSGNSCCGYQGTREPEAMRLVMPPPENFYTGTPPIPPQHS</sequence>
<organism evidence="1 2">
    <name type="scientific">Dermacentor silvarum</name>
    <name type="common">Tick</name>
    <dbReference type="NCBI Taxonomy" id="543639"/>
    <lineage>
        <taxon>Eukaryota</taxon>
        <taxon>Metazoa</taxon>
        <taxon>Ecdysozoa</taxon>
        <taxon>Arthropoda</taxon>
        <taxon>Chelicerata</taxon>
        <taxon>Arachnida</taxon>
        <taxon>Acari</taxon>
        <taxon>Parasitiformes</taxon>
        <taxon>Ixodida</taxon>
        <taxon>Ixodoidea</taxon>
        <taxon>Ixodidae</taxon>
        <taxon>Rhipicephalinae</taxon>
        <taxon>Dermacentor</taxon>
    </lineage>
</organism>
<dbReference type="Proteomes" id="UP000821865">
    <property type="component" value="Chromosome 6"/>
</dbReference>
<proteinExistence type="predicted"/>
<evidence type="ECO:0000313" key="2">
    <source>
        <dbReference type="Proteomes" id="UP000821865"/>
    </source>
</evidence>
<comment type="caution">
    <text evidence="1">The sequence shown here is derived from an EMBL/GenBank/DDBJ whole genome shotgun (WGS) entry which is preliminary data.</text>
</comment>
<name>A0ACB8CL21_DERSI</name>